<reference evidence="1 2" key="1">
    <citation type="submission" date="2019-03" db="EMBL/GenBank/DDBJ databases">
        <title>First draft genome of Liparis tanakae, snailfish: a comprehensive survey of snailfish specific genes.</title>
        <authorList>
            <person name="Kim W."/>
            <person name="Song I."/>
            <person name="Jeong J.-H."/>
            <person name="Kim D."/>
            <person name="Kim S."/>
            <person name="Ryu S."/>
            <person name="Song J.Y."/>
            <person name="Lee S.K."/>
        </authorList>
    </citation>
    <scope>NUCLEOTIDE SEQUENCE [LARGE SCALE GENOMIC DNA]</scope>
    <source>
        <tissue evidence="1">Muscle</tissue>
    </source>
</reference>
<name>A0A4Z2GQM3_9TELE</name>
<organism evidence="1 2">
    <name type="scientific">Liparis tanakae</name>
    <name type="common">Tanaka's snailfish</name>
    <dbReference type="NCBI Taxonomy" id="230148"/>
    <lineage>
        <taxon>Eukaryota</taxon>
        <taxon>Metazoa</taxon>
        <taxon>Chordata</taxon>
        <taxon>Craniata</taxon>
        <taxon>Vertebrata</taxon>
        <taxon>Euteleostomi</taxon>
        <taxon>Actinopterygii</taxon>
        <taxon>Neopterygii</taxon>
        <taxon>Teleostei</taxon>
        <taxon>Neoteleostei</taxon>
        <taxon>Acanthomorphata</taxon>
        <taxon>Eupercaria</taxon>
        <taxon>Perciformes</taxon>
        <taxon>Cottioidei</taxon>
        <taxon>Cottales</taxon>
        <taxon>Liparidae</taxon>
        <taxon>Liparis</taxon>
    </lineage>
</organism>
<evidence type="ECO:0000313" key="2">
    <source>
        <dbReference type="Proteomes" id="UP000314294"/>
    </source>
</evidence>
<protein>
    <submittedName>
        <fullName evidence="1">Uncharacterized protein</fullName>
    </submittedName>
</protein>
<comment type="caution">
    <text evidence="1">The sequence shown here is derived from an EMBL/GenBank/DDBJ whole genome shotgun (WGS) entry which is preliminary data.</text>
</comment>
<accession>A0A4Z2GQM3</accession>
<keyword evidence="2" id="KW-1185">Reference proteome</keyword>
<evidence type="ECO:0000313" key="1">
    <source>
        <dbReference type="EMBL" id="TNN55540.1"/>
    </source>
</evidence>
<dbReference type="AlphaFoldDB" id="A0A4Z2GQM3"/>
<proteinExistence type="predicted"/>
<sequence length="127" mass="14354">MLEGVEQCSDLSEKFVVTPQQLKEELQEAVDTSVTRYLSEKHDEIRQLLVRFVRLQFEDLQIGLVVPGLTFRRPVPRHSLGLTQNPSLAGFSSLLAKTERGGVKRYAGIPFTSTSFSNSMWIDLQSK</sequence>
<dbReference type="Proteomes" id="UP000314294">
    <property type="component" value="Unassembled WGS sequence"/>
</dbReference>
<dbReference type="EMBL" id="SRLO01000453">
    <property type="protein sequence ID" value="TNN55540.1"/>
    <property type="molecule type" value="Genomic_DNA"/>
</dbReference>
<gene>
    <name evidence="1" type="ORF">EYF80_034282</name>
</gene>